<dbReference type="Proteomes" id="UP000266841">
    <property type="component" value="Unassembled WGS sequence"/>
</dbReference>
<dbReference type="eggNOG" id="ENOG502SVVB">
    <property type="taxonomic scope" value="Eukaryota"/>
</dbReference>
<keyword evidence="3" id="KW-1185">Reference proteome</keyword>
<proteinExistence type="predicted"/>
<accession>K0TQI8</accession>
<dbReference type="OrthoDB" id="43476at2759"/>
<evidence type="ECO:0000313" key="3">
    <source>
        <dbReference type="Proteomes" id="UP000266841"/>
    </source>
</evidence>
<dbReference type="GO" id="GO:0016020">
    <property type="term" value="C:membrane"/>
    <property type="evidence" value="ECO:0007669"/>
    <property type="project" value="InterPro"/>
</dbReference>
<protein>
    <recommendedName>
        <fullName evidence="4">Sulfotransferase domain-containing protein</fullName>
    </recommendedName>
</protein>
<organism evidence="2 3">
    <name type="scientific">Thalassiosira oceanica</name>
    <name type="common">Marine diatom</name>
    <dbReference type="NCBI Taxonomy" id="159749"/>
    <lineage>
        <taxon>Eukaryota</taxon>
        <taxon>Sar</taxon>
        <taxon>Stramenopiles</taxon>
        <taxon>Ochrophyta</taxon>
        <taxon>Bacillariophyta</taxon>
        <taxon>Coscinodiscophyceae</taxon>
        <taxon>Thalassiosirophycidae</taxon>
        <taxon>Thalassiosirales</taxon>
        <taxon>Thalassiosiraceae</taxon>
        <taxon>Thalassiosira</taxon>
    </lineage>
</organism>
<name>K0TQI8_THAOC</name>
<dbReference type="EMBL" id="AGNL01002523">
    <property type="protein sequence ID" value="EJK76122.1"/>
    <property type="molecule type" value="Genomic_DNA"/>
</dbReference>
<sequence>MASSRSAGHRANRQKSRGRGGPGMLLWIFAAVVCLLTLALSDFIIKVQLDDHQNGVRNTAEQMLRDFASGGSRSDRTLKGRGNSSNTDESQIVLSVSSGENDPTTSVVEALIDRRRRVEVPDSERSIAFVHVGKSGGSTISLLLRNGCMTAVEGTPCEPERYKKIQEAESTVSKRVDFYIHTPHVESGKMAEYYGRVTSVVVVARDPLDRFVSAFLSRHPKNIDATRMQNSKVRREYEARGKEPPAWAKNVWGNGDVEKDQYFRAAFEGCYPNLQELTNCAGGESIRTEVYNTTISWRKFRAKHSKQISLPCRSICREIEDGTSEYIHHVKYNYEAFLADLPSRTEVFVIRTKNLWPDWININNLLGAQEDVEIPNDESGGQHVNSRGGRQPVRNNLDAKGQKYLCEHLLKKDIIRYIDLMNRAVNLSDEDVKREVEGINASCPTVLESLAKQRK</sequence>
<evidence type="ECO:0000256" key="1">
    <source>
        <dbReference type="SAM" id="MobiDB-lite"/>
    </source>
</evidence>
<comment type="caution">
    <text evidence="2">The sequence shown here is derived from an EMBL/GenBank/DDBJ whole genome shotgun (WGS) entry which is preliminary data.</text>
</comment>
<evidence type="ECO:0008006" key="4">
    <source>
        <dbReference type="Google" id="ProtNLM"/>
    </source>
</evidence>
<feature type="region of interest" description="Disordered" evidence="1">
    <location>
        <begin position="373"/>
        <end position="395"/>
    </location>
</feature>
<feature type="region of interest" description="Disordered" evidence="1">
    <location>
        <begin position="66"/>
        <end position="90"/>
    </location>
</feature>
<gene>
    <name evidence="2" type="ORF">THAOC_02132</name>
</gene>
<dbReference type="OMA" id="YNTTISW"/>
<reference evidence="2 3" key="1">
    <citation type="journal article" date="2012" name="Genome Biol.">
        <title>Genome and low-iron response of an oceanic diatom adapted to chronic iron limitation.</title>
        <authorList>
            <person name="Lommer M."/>
            <person name="Specht M."/>
            <person name="Roy A.S."/>
            <person name="Kraemer L."/>
            <person name="Andreson R."/>
            <person name="Gutowska M.A."/>
            <person name="Wolf J."/>
            <person name="Bergner S.V."/>
            <person name="Schilhabel M.B."/>
            <person name="Klostermeier U.C."/>
            <person name="Beiko R.G."/>
            <person name="Rosenstiel P."/>
            <person name="Hippler M."/>
            <person name="Laroche J."/>
        </authorList>
    </citation>
    <scope>NUCLEOTIDE SEQUENCE [LARGE SCALE GENOMIC DNA]</scope>
    <source>
        <strain evidence="2 3">CCMP1005</strain>
    </source>
</reference>
<dbReference type="InterPro" id="IPR027417">
    <property type="entry name" value="P-loop_NTPase"/>
</dbReference>
<evidence type="ECO:0000313" key="2">
    <source>
        <dbReference type="EMBL" id="EJK76122.1"/>
    </source>
</evidence>
<dbReference type="InterPro" id="IPR005331">
    <property type="entry name" value="Sulfotransferase"/>
</dbReference>
<dbReference type="Pfam" id="PF03567">
    <property type="entry name" value="Sulfotransfer_2"/>
    <property type="match status" value="1"/>
</dbReference>
<dbReference type="AlphaFoldDB" id="K0TQI8"/>
<dbReference type="GO" id="GO:0008146">
    <property type="term" value="F:sulfotransferase activity"/>
    <property type="evidence" value="ECO:0007669"/>
    <property type="project" value="InterPro"/>
</dbReference>
<dbReference type="Gene3D" id="3.40.50.300">
    <property type="entry name" value="P-loop containing nucleotide triphosphate hydrolases"/>
    <property type="match status" value="1"/>
</dbReference>